<gene>
    <name evidence="2" type="ORF">PACLA_8A023133</name>
</gene>
<dbReference type="AlphaFoldDB" id="A0A6S7HTC9"/>
<sequence length="199" mass="22896">MKHKFNTQRILSASCDSQRTIATQPEAETRLLEQEFREKESILLSTVSWFWGKLKPTQICYLMQFSTDRTFLVTGFRETQGDIHNPNYSIAVKLQRKVYIFKVQHQNGELSLDFSNPQQPKALTLFALVFKIVQASKIYGSVGEIPSDRGTILVSLIYPVLRISSLKAHCRRVIRLKYEKNNTEDLPIPKALKTYLSAI</sequence>
<dbReference type="PANTHER" id="PTHR10155:SF0">
    <property type="entry name" value="SUPPRESSOR OF CYTOKINE SIGNALING AT 36E, ISOFORM D"/>
    <property type="match status" value="1"/>
</dbReference>
<organism evidence="2 3">
    <name type="scientific">Paramuricea clavata</name>
    <name type="common">Red gorgonian</name>
    <name type="synonym">Violescent sea-whip</name>
    <dbReference type="NCBI Taxonomy" id="317549"/>
    <lineage>
        <taxon>Eukaryota</taxon>
        <taxon>Metazoa</taxon>
        <taxon>Cnidaria</taxon>
        <taxon>Anthozoa</taxon>
        <taxon>Octocorallia</taxon>
        <taxon>Malacalcyonacea</taxon>
        <taxon>Plexauridae</taxon>
        <taxon>Paramuricea</taxon>
    </lineage>
</organism>
<dbReference type="SUPFAM" id="SSF158235">
    <property type="entry name" value="SOCS box-like"/>
    <property type="match status" value="1"/>
</dbReference>
<reference evidence="2" key="1">
    <citation type="submission" date="2020-04" db="EMBL/GenBank/DDBJ databases">
        <authorList>
            <person name="Alioto T."/>
            <person name="Alioto T."/>
            <person name="Gomez Garrido J."/>
        </authorList>
    </citation>
    <scope>NUCLEOTIDE SEQUENCE</scope>
    <source>
        <strain evidence="2">A484AB</strain>
    </source>
</reference>
<dbReference type="SUPFAM" id="SSF55550">
    <property type="entry name" value="SH2 domain"/>
    <property type="match status" value="1"/>
</dbReference>
<keyword evidence="1" id="KW-0727">SH2 domain</keyword>
<dbReference type="Pfam" id="PF07525">
    <property type="entry name" value="SOCS_box"/>
    <property type="match status" value="1"/>
</dbReference>
<evidence type="ECO:0000313" key="2">
    <source>
        <dbReference type="EMBL" id="CAB4006560.1"/>
    </source>
</evidence>
<protein>
    <submittedName>
        <fullName evidence="2">Suppressor of cytokine signaling 2-like</fullName>
    </submittedName>
</protein>
<dbReference type="InterPro" id="IPR036860">
    <property type="entry name" value="SH2_dom_sf"/>
</dbReference>
<dbReference type="InterPro" id="IPR001496">
    <property type="entry name" value="SOCS_box"/>
</dbReference>
<dbReference type="GO" id="GO:0005942">
    <property type="term" value="C:phosphatidylinositol 3-kinase complex"/>
    <property type="evidence" value="ECO:0007669"/>
    <property type="project" value="TreeGrafter"/>
</dbReference>
<keyword evidence="3" id="KW-1185">Reference proteome</keyword>
<dbReference type="GO" id="GO:0035556">
    <property type="term" value="P:intracellular signal transduction"/>
    <property type="evidence" value="ECO:0007669"/>
    <property type="project" value="InterPro"/>
</dbReference>
<dbReference type="PROSITE" id="PS50225">
    <property type="entry name" value="SOCS"/>
    <property type="match status" value="1"/>
</dbReference>
<dbReference type="Gene3D" id="3.30.505.10">
    <property type="entry name" value="SH2 domain"/>
    <property type="match status" value="1"/>
</dbReference>
<comment type="caution">
    <text evidence="2">The sequence shown here is derived from an EMBL/GenBank/DDBJ whole genome shotgun (WGS) entry which is preliminary data.</text>
</comment>
<proteinExistence type="predicted"/>
<dbReference type="GO" id="GO:0046935">
    <property type="term" value="F:1-phosphatidylinositol-3-kinase regulator activity"/>
    <property type="evidence" value="ECO:0007669"/>
    <property type="project" value="TreeGrafter"/>
</dbReference>
<name>A0A6S7HTC9_PARCT</name>
<dbReference type="EMBL" id="CACRXK020005540">
    <property type="protein sequence ID" value="CAB4006560.1"/>
    <property type="molecule type" value="Genomic_DNA"/>
</dbReference>
<dbReference type="Gene3D" id="1.10.750.20">
    <property type="entry name" value="SOCS box"/>
    <property type="match status" value="1"/>
</dbReference>
<dbReference type="Proteomes" id="UP001152795">
    <property type="component" value="Unassembled WGS sequence"/>
</dbReference>
<evidence type="ECO:0000256" key="1">
    <source>
        <dbReference type="ARBA" id="ARBA00022999"/>
    </source>
</evidence>
<evidence type="ECO:0000313" key="3">
    <source>
        <dbReference type="Proteomes" id="UP001152795"/>
    </source>
</evidence>
<dbReference type="InterPro" id="IPR036036">
    <property type="entry name" value="SOCS_box-like_dom_sf"/>
</dbReference>
<accession>A0A6S7HTC9</accession>
<dbReference type="PANTHER" id="PTHR10155">
    <property type="entry name" value="PHOSPHATIDYLINOSITOL 3-KINASE REGULATORY SUBUNIT"/>
    <property type="match status" value="1"/>
</dbReference>
<dbReference type="GO" id="GO:0046854">
    <property type="term" value="P:phosphatidylinositol phosphate biosynthetic process"/>
    <property type="evidence" value="ECO:0007669"/>
    <property type="project" value="TreeGrafter"/>
</dbReference>
<dbReference type="OrthoDB" id="3175255at2759"/>